<accession>G0EPU5</accession>
<dbReference type="AlphaFoldDB" id="G0EPU5"/>
<keyword evidence="3" id="KW-1185">Reference proteome</keyword>
<dbReference type="EMBL" id="CP002874">
    <property type="protein sequence ID" value="AEM22005.1"/>
    <property type="molecule type" value="Genomic_DNA"/>
</dbReference>
<evidence type="ECO:0000313" key="2">
    <source>
        <dbReference type="EMBL" id="AEM22005.1"/>
    </source>
</evidence>
<dbReference type="Proteomes" id="UP000008522">
    <property type="component" value="Chromosome"/>
</dbReference>
<keyword evidence="1" id="KW-0732">Signal</keyword>
<dbReference type="OrthoDB" id="308207at2"/>
<gene>
    <name evidence="2" type="ordered locus">Bint_1386</name>
</gene>
<organism evidence="2 3">
    <name type="scientific">Brachyspira intermedia (strain ATCC 51140 / PWS/A)</name>
    <name type="common">Serpulina intermedia</name>
    <dbReference type="NCBI Taxonomy" id="1045858"/>
    <lineage>
        <taxon>Bacteria</taxon>
        <taxon>Pseudomonadati</taxon>
        <taxon>Spirochaetota</taxon>
        <taxon>Spirochaetia</taxon>
        <taxon>Brachyspirales</taxon>
        <taxon>Brachyspiraceae</taxon>
        <taxon>Brachyspira</taxon>
    </lineage>
</organism>
<dbReference type="KEGG" id="bip:Bint_1386"/>
<feature type="signal peptide" evidence="1">
    <location>
        <begin position="1"/>
        <end position="16"/>
    </location>
</feature>
<evidence type="ECO:0000256" key="1">
    <source>
        <dbReference type="SAM" id="SignalP"/>
    </source>
</evidence>
<dbReference type="RefSeq" id="WP_014487834.1">
    <property type="nucleotide sequence ID" value="NC_017243.1"/>
</dbReference>
<evidence type="ECO:0008006" key="4">
    <source>
        <dbReference type="Google" id="ProtNLM"/>
    </source>
</evidence>
<dbReference type="GeneID" id="44969925"/>
<protein>
    <recommendedName>
        <fullName evidence="4">Serpentine_recp domain containing protein</fullName>
    </recommendedName>
</protein>
<evidence type="ECO:0000313" key="3">
    <source>
        <dbReference type="Proteomes" id="UP000008522"/>
    </source>
</evidence>
<dbReference type="HOGENOM" id="CLU_094867_0_0_12"/>
<reference evidence="2 3" key="1">
    <citation type="journal article" date="2011" name="BMC Genomics">
        <title>Complete genome sequence of Brachyspira intermedia reveals unique genomic features in Brachyspira species and phage-mediated horizontal gene transfer.</title>
        <authorList>
            <person name="Hafstrom T."/>
            <person name="Jansson D.S."/>
            <person name="Segerman B."/>
        </authorList>
    </citation>
    <scope>NUCLEOTIDE SEQUENCE [LARGE SCALE GENOMIC DNA]</scope>
    <source>
        <strain evidence="3">ATCC 51140 / PWS/A</strain>
    </source>
</reference>
<dbReference type="PATRIC" id="fig|1045858.4.peg.1384"/>
<sequence length="228" mass="25165">MKKFLLMLLMSASAFAASGFESALNIPLLISVGIPIGNSGERRNVDVVLNSGITAQLGYGLYLDNGIGVSILGEIGYAFNQFANYYPDRQYKESVINSFHSLQLGLLPKFNIKNISIGLGGGLKIPFSGTIKTYNEYSSSERSTYYTDMNFQYIRDTYNQMFVIPYIKLTFDFYTPEFDEDSGTLSDSSDAGIGLYLGYDFGPKGKNNVGSDSFTIGAQFSFRIKPVD</sequence>
<name>G0EPU5_BRAIP</name>
<feature type="chain" id="PRO_5003398246" description="Serpentine_recp domain containing protein" evidence="1">
    <location>
        <begin position="17"/>
        <end position="228"/>
    </location>
</feature>
<proteinExistence type="predicted"/>